<name>A0A6A6S3J7_9PLEO</name>
<comment type="similarity">
    <text evidence="2 13">Belongs to the glycosyl hydrolase 28 family.</text>
</comment>
<evidence type="ECO:0000256" key="9">
    <source>
        <dbReference type="ARBA" id="ARBA00023295"/>
    </source>
</evidence>
<evidence type="ECO:0000256" key="8">
    <source>
        <dbReference type="ARBA" id="ARBA00023277"/>
    </source>
</evidence>
<dbReference type="Proteomes" id="UP000799753">
    <property type="component" value="Unassembled WGS sequence"/>
</dbReference>
<keyword evidence="9 13" id="KW-0326">Glycosidase</keyword>
<keyword evidence="10" id="KW-0961">Cell wall biogenesis/degradation</keyword>
<keyword evidence="15" id="KW-1185">Reference proteome</keyword>
<organism evidence="14 15">
    <name type="scientific">Massarina eburnea CBS 473.64</name>
    <dbReference type="NCBI Taxonomy" id="1395130"/>
    <lineage>
        <taxon>Eukaryota</taxon>
        <taxon>Fungi</taxon>
        <taxon>Dikarya</taxon>
        <taxon>Ascomycota</taxon>
        <taxon>Pezizomycotina</taxon>
        <taxon>Dothideomycetes</taxon>
        <taxon>Pleosporomycetidae</taxon>
        <taxon>Pleosporales</taxon>
        <taxon>Massarineae</taxon>
        <taxon>Massarinaceae</taxon>
        <taxon>Massarina</taxon>
    </lineage>
</organism>
<evidence type="ECO:0000256" key="4">
    <source>
        <dbReference type="ARBA" id="ARBA00022729"/>
    </source>
</evidence>
<reference evidence="14" key="1">
    <citation type="journal article" date="2020" name="Stud. Mycol.">
        <title>101 Dothideomycetes genomes: a test case for predicting lifestyles and emergence of pathogens.</title>
        <authorList>
            <person name="Haridas S."/>
            <person name="Albert R."/>
            <person name="Binder M."/>
            <person name="Bloem J."/>
            <person name="Labutti K."/>
            <person name="Salamov A."/>
            <person name="Andreopoulos B."/>
            <person name="Baker S."/>
            <person name="Barry K."/>
            <person name="Bills G."/>
            <person name="Bluhm B."/>
            <person name="Cannon C."/>
            <person name="Castanera R."/>
            <person name="Culley D."/>
            <person name="Daum C."/>
            <person name="Ezra D."/>
            <person name="Gonzalez J."/>
            <person name="Henrissat B."/>
            <person name="Kuo A."/>
            <person name="Liang C."/>
            <person name="Lipzen A."/>
            <person name="Lutzoni F."/>
            <person name="Magnuson J."/>
            <person name="Mondo S."/>
            <person name="Nolan M."/>
            <person name="Ohm R."/>
            <person name="Pangilinan J."/>
            <person name="Park H.-J."/>
            <person name="Ramirez L."/>
            <person name="Alfaro M."/>
            <person name="Sun H."/>
            <person name="Tritt A."/>
            <person name="Yoshinaga Y."/>
            <person name="Zwiers L.-H."/>
            <person name="Turgeon B."/>
            <person name="Goodwin S."/>
            <person name="Spatafora J."/>
            <person name="Crous P."/>
            <person name="Grigoriev I."/>
        </authorList>
    </citation>
    <scope>NUCLEOTIDE SEQUENCE</scope>
    <source>
        <strain evidence="14">CBS 473.64</strain>
    </source>
</reference>
<accession>A0A6A6S3J7</accession>
<evidence type="ECO:0000256" key="5">
    <source>
        <dbReference type="ARBA" id="ARBA00022737"/>
    </source>
</evidence>
<evidence type="ECO:0000256" key="12">
    <source>
        <dbReference type="ARBA" id="ARBA00037278"/>
    </source>
</evidence>
<keyword evidence="4" id="KW-0732">Signal</keyword>
<dbReference type="GO" id="GO:0005576">
    <property type="term" value="C:extracellular region"/>
    <property type="evidence" value="ECO:0007669"/>
    <property type="project" value="UniProtKB-SubCell"/>
</dbReference>
<dbReference type="GO" id="GO:0016829">
    <property type="term" value="F:lyase activity"/>
    <property type="evidence" value="ECO:0007669"/>
    <property type="project" value="UniProtKB-KW"/>
</dbReference>
<evidence type="ECO:0000256" key="11">
    <source>
        <dbReference type="ARBA" id="ARBA00023326"/>
    </source>
</evidence>
<gene>
    <name evidence="14" type="ORF">P280DRAFT_364547</name>
</gene>
<keyword evidence="6 13" id="KW-0378">Hydrolase</keyword>
<dbReference type="EMBL" id="MU006784">
    <property type="protein sequence ID" value="KAF2640978.1"/>
    <property type="molecule type" value="Genomic_DNA"/>
</dbReference>
<evidence type="ECO:0000256" key="13">
    <source>
        <dbReference type="RuleBase" id="RU361169"/>
    </source>
</evidence>
<keyword evidence="8" id="KW-0119">Carbohydrate metabolism</keyword>
<dbReference type="Gene3D" id="2.160.20.10">
    <property type="entry name" value="Single-stranded right-handed beta-helix, Pectin lyase-like"/>
    <property type="match status" value="1"/>
</dbReference>
<keyword evidence="5" id="KW-0677">Repeat</keyword>
<dbReference type="GO" id="GO:0071555">
    <property type="term" value="P:cell wall organization"/>
    <property type="evidence" value="ECO:0007669"/>
    <property type="project" value="UniProtKB-KW"/>
</dbReference>
<keyword evidence="11" id="KW-0624">Polysaccharide degradation</keyword>
<evidence type="ECO:0000256" key="6">
    <source>
        <dbReference type="ARBA" id="ARBA00022801"/>
    </source>
</evidence>
<dbReference type="OrthoDB" id="187139at2759"/>
<evidence type="ECO:0000313" key="14">
    <source>
        <dbReference type="EMBL" id="KAF2640978.1"/>
    </source>
</evidence>
<protein>
    <submittedName>
        <fullName evidence="14">Pectin lyase-like protein</fullName>
    </submittedName>
</protein>
<comment type="function">
    <text evidence="12">Pectinolytic enzyme involved in the degradation of xylogalacturonan (xga), a galacturonan backbone heavily substituted with xylose, and which is one important component of the hairy regions of pectin. Activity requires a galacturonic acid backbone substituted with xylose.</text>
</comment>
<keyword evidence="3" id="KW-0964">Secreted</keyword>
<dbReference type="PANTHER" id="PTHR31736">
    <property type="match status" value="1"/>
</dbReference>
<dbReference type="SUPFAM" id="SSF51126">
    <property type="entry name" value="Pectin lyase-like"/>
    <property type="match status" value="1"/>
</dbReference>
<dbReference type="AlphaFoldDB" id="A0A6A6S3J7"/>
<proteinExistence type="inferred from homology"/>
<feature type="non-terminal residue" evidence="14">
    <location>
        <position position="1"/>
    </location>
</feature>
<dbReference type="GO" id="GO:0000272">
    <property type="term" value="P:polysaccharide catabolic process"/>
    <property type="evidence" value="ECO:0007669"/>
    <property type="project" value="UniProtKB-KW"/>
</dbReference>
<keyword evidence="7" id="KW-0325">Glycoprotein</keyword>
<evidence type="ECO:0000256" key="3">
    <source>
        <dbReference type="ARBA" id="ARBA00022525"/>
    </source>
</evidence>
<evidence type="ECO:0000256" key="2">
    <source>
        <dbReference type="ARBA" id="ARBA00008834"/>
    </source>
</evidence>
<evidence type="ECO:0000256" key="7">
    <source>
        <dbReference type="ARBA" id="ARBA00023180"/>
    </source>
</evidence>
<dbReference type="InterPro" id="IPR012334">
    <property type="entry name" value="Pectin_lyas_fold"/>
</dbReference>
<dbReference type="PANTHER" id="PTHR31736:SF9">
    <property type="entry name" value="ENDO-XYLOGALACTURONAN HYDROLASE A-RELATED"/>
    <property type="match status" value="1"/>
</dbReference>
<evidence type="ECO:0000256" key="10">
    <source>
        <dbReference type="ARBA" id="ARBA00023316"/>
    </source>
</evidence>
<dbReference type="Pfam" id="PF00295">
    <property type="entry name" value="Glyco_hydro_28"/>
    <property type="match status" value="1"/>
</dbReference>
<evidence type="ECO:0000256" key="1">
    <source>
        <dbReference type="ARBA" id="ARBA00004613"/>
    </source>
</evidence>
<feature type="non-terminal residue" evidence="14">
    <location>
        <position position="282"/>
    </location>
</feature>
<dbReference type="GO" id="GO:0004650">
    <property type="term" value="F:polygalacturonase activity"/>
    <property type="evidence" value="ECO:0007669"/>
    <property type="project" value="InterPro"/>
</dbReference>
<keyword evidence="14" id="KW-0456">Lyase</keyword>
<evidence type="ECO:0000313" key="15">
    <source>
        <dbReference type="Proteomes" id="UP000799753"/>
    </source>
</evidence>
<sequence>APCIPDTANSPNIDDTPAIQATLQRCGINGSISIPAGSVYNIHTPIDFSPCHFCLFQLEGTLNISNTASEWHGKPAVLHFPSVQGARVVSNTGTGLINGNGVGGSEKFAPMVNITSGSSTLVFRNFRIIDPIGTFFDLDGANSEIEFVGLSLGWSETPATIPSLLDGFSIANTTGVKIWRTAIDKTRSCVNLQNGIADTLVGDTSCNASHGGVWFDVEFQRTANMEQTASNVSIRNVTIAHTDTAIGIRAANTGTFTATNVTWEDIHLDTVNSWQEITSCIG</sequence>
<comment type="subcellular location">
    <subcellularLocation>
        <location evidence="1">Secreted</location>
    </subcellularLocation>
</comment>
<dbReference type="InterPro" id="IPR011050">
    <property type="entry name" value="Pectin_lyase_fold/virulence"/>
</dbReference>
<dbReference type="InterPro" id="IPR000743">
    <property type="entry name" value="Glyco_hydro_28"/>
</dbReference>